<dbReference type="InterPro" id="IPR013785">
    <property type="entry name" value="Aldolase_TIM"/>
</dbReference>
<accession>A0ABS2SVR0</accession>
<dbReference type="PANTHER" id="PTHR38435">
    <property type="match status" value="1"/>
</dbReference>
<feature type="domain" description="6-phospho-N-acetylmuramidase C-terminal" evidence="1">
    <location>
        <begin position="250"/>
        <end position="350"/>
    </location>
</feature>
<comment type="caution">
    <text evidence="3">The sequence shown here is derived from an EMBL/GenBank/DDBJ whole genome shotgun (WGS) entry which is preliminary data.</text>
</comment>
<dbReference type="PANTHER" id="PTHR38435:SF2">
    <property type="entry name" value="DUF871 DOMAIN-CONTAINING PROTEIN"/>
    <property type="match status" value="1"/>
</dbReference>
<dbReference type="Gene3D" id="2.40.100.10">
    <property type="entry name" value="Cyclophilin-like"/>
    <property type="match status" value="1"/>
</dbReference>
<evidence type="ECO:0008006" key="5">
    <source>
        <dbReference type="Google" id="ProtNLM"/>
    </source>
</evidence>
<sequence>MVKLGVSVYLNQSFKEQRDYLQTVYENGFTLLFTSLHIPEEDASLYAGRLKEVARFAKQQQMELICDVSPQSLKYLMIDEDEIIELLDWGVTGLRIDYGFSPEVVATISTKMTVILNASTLHEEDIQTLLEAGVNQNHLEVGHNFYPRPETGLGRATFQQANKLFREKGFSVMAFVPGDNPRGPLFKQLPTLEDHRDWSPFAAFIDLFKGESVDTVIIGDIGLSAESLEQFRLYAEEDVIVLRAKAMNYNEEIPEIHWNRNDVARDVLRSAKSRSLNLTRSVDVIPLHTAARPIGTVTIDNNRYGRYQGEVQITKTDLPADEKVNVVGHVVEDDLALLPYIEGGQKWMFKWV</sequence>
<dbReference type="InterPro" id="IPR008589">
    <property type="entry name" value="MupG"/>
</dbReference>
<dbReference type="SUPFAM" id="SSF51445">
    <property type="entry name" value="(Trans)glycosidases"/>
    <property type="match status" value="1"/>
</dbReference>
<dbReference type="SUPFAM" id="SSF50891">
    <property type="entry name" value="Cyclophilin-like"/>
    <property type="match status" value="1"/>
</dbReference>
<evidence type="ECO:0000259" key="2">
    <source>
        <dbReference type="Pfam" id="PF19200"/>
    </source>
</evidence>
<organism evidence="3 4">
    <name type="scientific">Shouchella xiaoxiensis</name>
    <dbReference type="NCBI Taxonomy" id="766895"/>
    <lineage>
        <taxon>Bacteria</taxon>
        <taxon>Bacillati</taxon>
        <taxon>Bacillota</taxon>
        <taxon>Bacilli</taxon>
        <taxon>Bacillales</taxon>
        <taxon>Bacillaceae</taxon>
        <taxon>Shouchella</taxon>
    </lineage>
</organism>
<keyword evidence="4" id="KW-1185">Reference proteome</keyword>
<dbReference type="EMBL" id="JAFBCV010000009">
    <property type="protein sequence ID" value="MBM7839620.1"/>
    <property type="molecule type" value="Genomic_DNA"/>
</dbReference>
<dbReference type="Pfam" id="PF05913">
    <property type="entry name" value="MupG_C"/>
    <property type="match status" value="1"/>
</dbReference>
<dbReference type="InterPro" id="IPR029000">
    <property type="entry name" value="Cyclophilin-like_dom_sf"/>
</dbReference>
<dbReference type="RefSeq" id="WP_204466829.1">
    <property type="nucleotide sequence ID" value="NZ_JAFBCV010000009.1"/>
</dbReference>
<proteinExistence type="predicted"/>
<dbReference type="InterPro" id="IPR043797">
    <property type="entry name" value="MupG_N"/>
</dbReference>
<evidence type="ECO:0000259" key="1">
    <source>
        <dbReference type="Pfam" id="PF05913"/>
    </source>
</evidence>
<dbReference type="Gene3D" id="3.20.20.70">
    <property type="entry name" value="Aldolase class I"/>
    <property type="match status" value="1"/>
</dbReference>
<feature type="domain" description="6-phospho-N-acetylmuramidase N-terminal" evidence="2">
    <location>
        <begin position="4"/>
        <end position="232"/>
    </location>
</feature>
<dbReference type="InterPro" id="IPR043894">
    <property type="entry name" value="MupG_C"/>
</dbReference>
<dbReference type="Proteomes" id="UP001179280">
    <property type="component" value="Unassembled WGS sequence"/>
</dbReference>
<evidence type="ECO:0000313" key="4">
    <source>
        <dbReference type="Proteomes" id="UP001179280"/>
    </source>
</evidence>
<evidence type="ECO:0000313" key="3">
    <source>
        <dbReference type="EMBL" id="MBM7839620.1"/>
    </source>
</evidence>
<dbReference type="Pfam" id="PF19200">
    <property type="entry name" value="MupG_N"/>
    <property type="match status" value="1"/>
</dbReference>
<dbReference type="InterPro" id="IPR017853">
    <property type="entry name" value="GH"/>
</dbReference>
<reference evidence="3" key="1">
    <citation type="submission" date="2021-01" db="EMBL/GenBank/DDBJ databases">
        <title>Genomic Encyclopedia of Type Strains, Phase IV (KMG-IV): sequencing the most valuable type-strain genomes for metagenomic binning, comparative biology and taxonomic classification.</title>
        <authorList>
            <person name="Goeker M."/>
        </authorList>
    </citation>
    <scope>NUCLEOTIDE SEQUENCE</scope>
    <source>
        <strain evidence="3">DSM 21943</strain>
    </source>
</reference>
<gene>
    <name evidence="3" type="ORF">JOC54_002900</name>
</gene>
<name>A0ABS2SVR0_9BACI</name>
<protein>
    <recommendedName>
        <fullName evidence="5">DUF871 domain-containing protein</fullName>
    </recommendedName>
</protein>